<proteinExistence type="predicted"/>
<keyword evidence="2" id="KW-1185">Reference proteome</keyword>
<organism evidence="1 2">
    <name type="scientific">Tepidimonas thermarum</name>
    <dbReference type="NCBI Taxonomy" id="335431"/>
    <lineage>
        <taxon>Bacteria</taxon>
        <taxon>Pseudomonadati</taxon>
        <taxon>Pseudomonadota</taxon>
        <taxon>Betaproteobacteria</taxon>
        <taxon>Burkholderiales</taxon>
        <taxon>Tepidimonas</taxon>
    </lineage>
</organism>
<dbReference type="RefSeq" id="WP_143902839.1">
    <property type="nucleotide sequence ID" value="NZ_VJOL01000030.1"/>
</dbReference>
<dbReference type="Proteomes" id="UP000318542">
    <property type="component" value="Unassembled WGS sequence"/>
</dbReference>
<evidence type="ECO:0000313" key="2">
    <source>
        <dbReference type="Proteomes" id="UP000318542"/>
    </source>
</evidence>
<sequence length="99" mass="11444">MQAHYPPSFERDVGCTVAEWLGWLPAAIGAHPWYREGEQVRVSIGAGALTLRWQALPPRTIALMRLPRLAVTFRFEDVPDDERQRFMRRFDLYMQRGGG</sequence>
<gene>
    <name evidence="1" type="ORF">Tther_01667</name>
</gene>
<dbReference type="EMBL" id="VJOL01000030">
    <property type="protein sequence ID" value="TSE29147.1"/>
    <property type="molecule type" value="Genomic_DNA"/>
</dbReference>
<protein>
    <submittedName>
        <fullName evidence="1">Uncharacterized protein</fullName>
    </submittedName>
</protein>
<dbReference type="OrthoDB" id="8687690at2"/>
<dbReference type="AlphaFoldDB" id="A0A554WZX4"/>
<evidence type="ECO:0000313" key="1">
    <source>
        <dbReference type="EMBL" id="TSE29147.1"/>
    </source>
</evidence>
<accession>A0A554WZX4</accession>
<reference evidence="1 2" key="1">
    <citation type="submission" date="2019-07" db="EMBL/GenBank/DDBJ databases">
        <title>Tepidimonas thermarum AA-1 draft genome.</title>
        <authorList>
            <person name="Da Costa M.S."/>
            <person name="Froufe H.J.C."/>
            <person name="Egas C."/>
            <person name="Albuquerque L."/>
        </authorList>
    </citation>
    <scope>NUCLEOTIDE SEQUENCE [LARGE SCALE GENOMIC DNA]</scope>
    <source>
        <strain evidence="1 2">AA-1</strain>
    </source>
</reference>
<comment type="caution">
    <text evidence="1">The sequence shown here is derived from an EMBL/GenBank/DDBJ whole genome shotgun (WGS) entry which is preliminary data.</text>
</comment>
<name>A0A554WZX4_9BURK</name>